<evidence type="ECO:0000313" key="3">
    <source>
        <dbReference type="EMBL" id="RCG14075.1"/>
    </source>
</evidence>
<keyword evidence="4" id="KW-1185">Reference proteome</keyword>
<dbReference type="InterPro" id="IPR013196">
    <property type="entry name" value="HTH_11"/>
</dbReference>
<dbReference type="InterPro" id="IPR036390">
    <property type="entry name" value="WH_DNA-bd_sf"/>
</dbReference>
<dbReference type="OrthoDB" id="3171994at2"/>
<dbReference type="Pfam" id="PF25583">
    <property type="entry name" value="WCX"/>
    <property type="match status" value="1"/>
</dbReference>
<dbReference type="EMBL" id="QOIM01000045">
    <property type="protein sequence ID" value="RCG14075.1"/>
    <property type="molecule type" value="Genomic_DNA"/>
</dbReference>
<dbReference type="InterPro" id="IPR036388">
    <property type="entry name" value="WH-like_DNA-bd_sf"/>
</dbReference>
<evidence type="ECO:0000259" key="1">
    <source>
        <dbReference type="Pfam" id="PF08279"/>
    </source>
</evidence>
<proteinExistence type="predicted"/>
<dbReference type="SUPFAM" id="SSF46785">
    <property type="entry name" value="Winged helix' DNA-binding domain"/>
    <property type="match status" value="1"/>
</dbReference>
<dbReference type="PANTHER" id="PTHR34580:SF1">
    <property type="entry name" value="PROTEIN PAFC"/>
    <property type="match status" value="1"/>
</dbReference>
<evidence type="ECO:0000259" key="2">
    <source>
        <dbReference type="Pfam" id="PF25583"/>
    </source>
</evidence>
<dbReference type="AlphaFoldDB" id="A0A367E8T4"/>
<evidence type="ECO:0000313" key="4">
    <source>
        <dbReference type="Proteomes" id="UP000253507"/>
    </source>
</evidence>
<dbReference type="Proteomes" id="UP000253507">
    <property type="component" value="Unassembled WGS sequence"/>
</dbReference>
<name>A0A367E8T4_9ACTN</name>
<sequence length="188" mass="19767">MVPSSSKVPDCRMTAPELAGELDVSVRTVYRDIDALSASGVPVYADRGPAGGYRLMDGYRTRPTGLTDSEAGSLFLSGLPGAAEELGLGAVLTTAQLKVQAALPTALAEHTRRVQNRFHLDAPGWFRNADPVPHLEAGWIETDLDVESQPVAVCDLLGLGAEAEVLGPPALRAAMTEAVTALSARYAI</sequence>
<gene>
    <name evidence="3" type="ORF">DQ392_29680</name>
</gene>
<protein>
    <submittedName>
        <fullName evidence="3">HTH domain-containing protein</fullName>
    </submittedName>
</protein>
<dbReference type="Gene3D" id="1.10.10.10">
    <property type="entry name" value="Winged helix-like DNA-binding domain superfamily/Winged helix DNA-binding domain"/>
    <property type="match status" value="1"/>
</dbReference>
<dbReference type="Pfam" id="PF08279">
    <property type="entry name" value="HTH_11"/>
    <property type="match status" value="1"/>
</dbReference>
<comment type="caution">
    <text evidence="3">The sequence shown here is derived from an EMBL/GenBank/DDBJ whole genome shotgun (WGS) entry which is preliminary data.</text>
</comment>
<dbReference type="RefSeq" id="WP_114018807.1">
    <property type="nucleotide sequence ID" value="NZ_QOIM01000045.1"/>
</dbReference>
<feature type="domain" description="WCX" evidence="2">
    <location>
        <begin position="112"/>
        <end position="182"/>
    </location>
</feature>
<feature type="domain" description="Helix-turn-helix type 11" evidence="1">
    <location>
        <begin position="13"/>
        <end position="54"/>
    </location>
</feature>
<organism evidence="3 4">
    <name type="scientific">Streptomyces reniochalinae</name>
    <dbReference type="NCBI Taxonomy" id="2250578"/>
    <lineage>
        <taxon>Bacteria</taxon>
        <taxon>Bacillati</taxon>
        <taxon>Actinomycetota</taxon>
        <taxon>Actinomycetes</taxon>
        <taxon>Kitasatosporales</taxon>
        <taxon>Streptomycetaceae</taxon>
        <taxon>Streptomyces</taxon>
    </lineage>
</organism>
<dbReference type="PANTHER" id="PTHR34580">
    <property type="match status" value="1"/>
</dbReference>
<reference evidence="3 4" key="1">
    <citation type="submission" date="2018-06" db="EMBL/GenBank/DDBJ databases">
        <title>Streptomyces reniochalinae sp. nov. and Streptomyces diacarnus sp. nov. from marine sponges.</title>
        <authorList>
            <person name="Li L."/>
        </authorList>
    </citation>
    <scope>NUCLEOTIDE SEQUENCE [LARGE SCALE GENOMIC DNA]</scope>
    <source>
        <strain evidence="3 4">LHW50302</strain>
    </source>
</reference>
<accession>A0A367E8T4</accession>
<dbReference type="InterPro" id="IPR051534">
    <property type="entry name" value="CBASS_pafABC_assoc_protein"/>
</dbReference>
<dbReference type="InterPro" id="IPR057727">
    <property type="entry name" value="WCX_dom"/>
</dbReference>